<dbReference type="EMBL" id="JAHFXF010000551">
    <property type="protein sequence ID" value="KAG9685798.1"/>
    <property type="molecule type" value="Genomic_DNA"/>
</dbReference>
<dbReference type="InterPro" id="IPR000210">
    <property type="entry name" value="BTB/POZ_dom"/>
</dbReference>
<proteinExistence type="predicted"/>
<gene>
    <name evidence="2" type="ORF">KCU76_g11453</name>
</gene>
<organism evidence="2 3">
    <name type="scientific">Aureobasidium melanogenum</name>
    <name type="common">Aureobasidium pullulans var. melanogenum</name>
    <dbReference type="NCBI Taxonomy" id="46634"/>
    <lineage>
        <taxon>Eukaryota</taxon>
        <taxon>Fungi</taxon>
        <taxon>Dikarya</taxon>
        <taxon>Ascomycota</taxon>
        <taxon>Pezizomycotina</taxon>
        <taxon>Dothideomycetes</taxon>
        <taxon>Dothideomycetidae</taxon>
        <taxon>Dothideales</taxon>
        <taxon>Saccotheciaceae</taxon>
        <taxon>Aureobasidium</taxon>
    </lineage>
</organism>
<name>A0A9P8EB65_AURME</name>
<reference evidence="2" key="2">
    <citation type="submission" date="2021-08" db="EMBL/GenBank/DDBJ databases">
        <authorList>
            <person name="Gostincar C."/>
            <person name="Sun X."/>
            <person name="Song Z."/>
            <person name="Gunde-Cimerman N."/>
        </authorList>
    </citation>
    <scope>NUCLEOTIDE SEQUENCE</scope>
    <source>
        <strain evidence="2">EXF-9911</strain>
    </source>
</reference>
<dbReference type="OrthoDB" id="194443at2759"/>
<dbReference type="Gene3D" id="3.30.710.10">
    <property type="entry name" value="Potassium Channel Kv1.1, Chain A"/>
    <property type="match status" value="1"/>
</dbReference>
<reference evidence="2" key="1">
    <citation type="journal article" date="2021" name="J Fungi (Basel)">
        <title>Virulence traits and population genomics of the black yeast Aureobasidium melanogenum.</title>
        <authorList>
            <person name="Cernosa A."/>
            <person name="Sun X."/>
            <person name="Gostincar C."/>
            <person name="Fang C."/>
            <person name="Gunde-Cimerman N."/>
            <person name="Song Z."/>
        </authorList>
    </citation>
    <scope>NUCLEOTIDE SEQUENCE</scope>
    <source>
        <strain evidence="2">EXF-9911</strain>
    </source>
</reference>
<evidence type="ECO:0000313" key="2">
    <source>
        <dbReference type="EMBL" id="KAG9685798.1"/>
    </source>
</evidence>
<protein>
    <recommendedName>
        <fullName evidence="1">BTB domain-containing protein</fullName>
    </recommendedName>
</protein>
<comment type="caution">
    <text evidence="2">The sequence shown here is derived from an EMBL/GenBank/DDBJ whole genome shotgun (WGS) entry which is preliminary data.</text>
</comment>
<dbReference type="InterPro" id="IPR011333">
    <property type="entry name" value="SKP1/BTB/POZ_sf"/>
</dbReference>
<evidence type="ECO:0000313" key="3">
    <source>
        <dbReference type="Proteomes" id="UP000779574"/>
    </source>
</evidence>
<feature type="non-terminal residue" evidence="2">
    <location>
        <position position="1"/>
    </location>
</feature>
<dbReference type="PROSITE" id="PS50097">
    <property type="entry name" value="BTB"/>
    <property type="match status" value="1"/>
</dbReference>
<dbReference type="Proteomes" id="UP000779574">
    <property type="component" value="Unassembled WGS sequence"/>
</dbReference>
<evidence type="ECO:0000259" key="1">
    <source>
        <dbReference type="PROSITE" id="PS50097"/>
    </source>
</evidence>
<accession>A0A9P8EB65</accession>
<dbReference type="SUPFAM" id="SSF54695">
    <property type="entry name" value="POZ domain"/>
    <property type="match status" value="1"/>
</dbReference>
<dbReference type="AlphaFoldDB" id="A0A9P8EB65"/>
<dbReference type="Pfam" id="PF00651">
    <property type="entry name" value="BTB"/>
    <property type="match status" value="1"/>
</dbReference>
<sequence length="249" mass="27623">MRTIQALDAGAKVSAKWPNHIWSSQAVSDAIKSPEMIKLTSNEDGASVSIHKSLLCFSSSYYAAALNGKFLEANNNNFEICLMGEHLQAFANWIYTGTISTNDESLIISLYLFADEVDILALRRSAISHVADLDVLSWTGVKLILMHVTKNSPIRKYALDSYIAHWKPTTDLSISLPLDPGTTADFLLAHSNFLSELLNGVALRDPSDRYSDECPCCVDLCRYHEHENDEERTATCGQLIWAKLPSRVG</sequence>
<feature type="domain" description="BTB" evidence="1">
    <location>
        <begin position="35"/>
        <end position="103"/>
    </location>
</feature>